<dbReference type="PANTHER" id="PTHR12151:SF25">
    <property type="entry name" value="LINALOOL DEHYDRATASE_ISOMERASE DOMAIN-CONTAINING PROTEIN"/>
    <property type="match status" value="1"/>
</dbReference>
<dbReference type="InterPro" id="IPR003782">
    <property type="entry name" value="SCO1/SenC"/>
</dbReference>
<evidence type="ECO:0000313" key="7">
    <source>
        <dbReference type="EMBL" id="NEX19268.1"/>
    </source>
</evidence>
<dbReference type="InterPro" id="IPR036249">
    <property type="entry name" value="Thioredoxin-like_sf"/>
</dbReference>
<keyword evidence="3" id="KW-0479">Metal-binding</keyword>
<comment type="similarity">
    <text evidence="1">Belongs to the SCO1/2 family.</text>
</comment>
<dbReference type="Pfam" id="PF02630">
    <property type="entry name" value="SCO1-SenC"/>
    <property type="match status" value="1"/>
</dbReference>
<dbReference type="EMBL" id="JAAIJR010000006">
    <property type="protein sequence ID" value="NEX19268.1"/>
    <property type="molecule type" value="Genomic_DNA"/>
</dbReference>
<dbReference type="FunFam" id="3.40.30.10:FF:000013">
    <property type="entry name" value="Blast:Protein SCO1 homolog, mitochondrial"/>
    <property type="match status" value="1"/>
</dbReference>
<protein>
    <submittedName>
        <fullName evidence="7">SCO family protein</fullName>
    </submittedName>
</protein>
<dbReference type="PANTHER" id="PTHR12151">
    <property type="entry name" value="ELECTRON TRANSPORT PROTIN SCO1/SENC FAMILY MEMBER"/>
    <property type="match status" value="1"/>
</dbReference>
<dbReference type="RefSeq" id="WP_164652164.1">
    <property type="nucleotide sequence ID" value="NZ_JAAIJR010000006.1"/>
</dbReference>
<keyword evidence="8" id="KW-1185">Reference proteome</keyword>
<sequence>MTRSRLLIVAILMLGGIMLWMLLFWDPAGTRSGGAADGHGALALAARPTGGDFELQSAQGPIRLADLRGQVVLIYFGYTACPDICPTNLAFIAKALKGLSDDELAQVRVLFVSVDPERDDLARLASYTKYFHPRILGITGTPEQVAEAASLYGAAYRRAPIAATAMGYLVDHSAYTYVVDQSGNLVETLDHATPPEEIRAAIRRRLGGPEQGPAQ</sequence>
<keyword evidence="5" id="KW-0472">Membrane</keyword>
<accession>A0A6P1DMJ7</accession>
<evidence type="ECO:0000259" key="6">
    <source>
        <dbReference type="PROSITE" id="PS51352"/>
    </source>
</evidence>
<feature type="transmembrane region" description="Helical" evidence="5">
    <location>
        <begin position="6"/>
        <end position="25"/>
    </location>
</feature>
<feature type="binding site" evidence="3">
    <location>
        <position position="172"/>
    </location>
    <ligand>
        <name>Cu cation</name>
        <dbReference type="ChEBI" id="CHEBI:23378"/>
    </ligand>
</feature>
<keyword evidence="5" id="KW-0812">Transmembrane</keyword>
<dbReference type="Proteomes" id="UP000471640">
    <property type="component" value="Unassembled WGS sequence"/>
</dbReference>
<feature type="domain" description="Thioredoxin" evidence="6">
    <location>
        <begin position="44"/>
        <end position="207"/>
    </location>
</feature>
<evidence type="ECO:0000256" key="5">
    <source>
        <dbReference type="SAM" id="Phobius"/>
    </source>
</evidence>
<dbReference type="AlphaFoldDB" id="A0A6P1DMJ7"/>
<evidence type="ECO:0000256" key="3">
    <source>
        <dbReference type="PIRSR" id="PIRSR603782-1"/>
    </source>
</evidence>
<dbReference type="GO" id="GO:0046872">
    <property type="term" value="F:metal ion binding"/>
    <property type="evidence" value="ECO:0007669"/>
    <property type="project" value="UniProtKB-KW"/>
</dbReference>
<keyword evidence="2 3" id="KW-0186">Copper</keyword>
<evidence type="ECO:0000313" key="8">
    <source>
        <dbReference type="Proteomes" id="UP000471640"/>
    </source>
</evidence>
<gene>
    <name evidence="7" type="ORF">G3480_02890</name>
</gene>
<dbReference type="CDD" id="cd02968">
    <property type="entry name" value="SCO"/>
    <property type="match status" value="1"/>
</dbReference>
<name>A0A6P1DMJ7_9GAMM</name>
<comment type="caution">
    <text evidence="7">The sequence shown here is derived from an EMBL/GenBank/DDBJ whole genome shotgun (WGS) entry which is preliminary data.</text>
</comment>
<reference evidence="8" key="1">
    <citation type="journal article" date="2020" name="Microbiol. Resour. Announc.">
        <title>Draft Genome Sequences of Thiorhodococcus mannitoliphagus and Thiorhodococcus minor, Purple Sulfur Photosynthetic Bacteria in the Gammaproteobacterial Family Chromatiaceae.</title>
        <authorList>
            <person name="Aviles F.A."/>
            <person name="Meyer T.E."/>
            <person name="Kyndt J.A."/>
        </authorList>
    </citation>
    <scope>NUCLEOTIDE SEQUENCE [LARGE SCALE GENOMIC DNA]</scope>
    <source>
        <strain evidence="8">DSM 18266</strain>
    </source>
</reference>
<dbReference type="PROSITE" id="PS51352">
    <property type="entry name" value="THIOREDOXIN_2"/>
    <property type="match status" value="1"/>
</dbReference>
<dbReference type="Gene3D" id="3.40.30.10">
    <property type="entry name" value="Glutaredoxin"/>
    <property type="match status" value="1"/>
</dbReference>
<proteinExistence type="inferred from homology"/>
<organism evidence="7 8">
    <name type="scientific">Thiorhodococcus mannitoliphagus</name>
    <dbReference type="NCBI Taxonomy" id="329406"/>
    <lineage>
        <taxon>Bacteria</taxon>
        <taxon>Pseudomonadati</taxon>
        <taxon>Pseudomonadota</taxon>
        <taxon>Gammaproteobacteria</taxon>
        <taxon>Chromatiales</taxon>
        <taxon>Chromatiaceae</taxon>
        <taxon>Thiorhodococcus</taxon>
    </lineage>
</organism>
<reference evidence="7 8" key="2">
    <citation type="submission" date="2020-02" db="EMBL/GenBank/DDBJ databases">
        <title>Genome sequences of Thiorhodococcus mannitoliphagus and Thiorhodococcus minor, purple sulfur photosynthetic bacteria in the gammaproteobacterial family, Chromatiaceae.</title>
        <authorList>
            <person name="Aviles F.A."/>
            <person name="Meyer T.E."/>
            <person name="Kyndt J.A."/>
        </authorList>
    </citation>
    <scope>NUCLEOTIDE SEQUENCE [LARGE SCALE GENOMIC DNA]</scope>
    <source>
        <strain evidence="7 8">DSM 18266</strain>
    </source>
</reference>
<dbReference type="InterPro" id="IPR013766">
    <property type="entry name" value="Thioredoxin_domain"/>
</dbReference>
<feature type="disulfide bond" description="Redox-active" evidence="4">
    <location>
        <begin position="81"/>
        <end position="85"/>
    </location>
</feature>
<evidence type="ECO:0000256" key="2">
    <source>
        <dbReference type="ARBA" id="ARBA00023008"/>
    </source>
</evidence>
<keyword evidence="4" id="KW-1015">Disulfide bond</keyword>
<evidence type="ECO:0000256" key="1">
    <source>
        <dbReference type="ARBA" id="ARBA00010996"/>
    </source>
</evidence>
<dbReference type="SUPFAM" id="SSF52833">
    <property type="entry name" value="Thioredoxin-like"/>
    <property type="match status" value="1"/>
</dbReference>
<feature type="binding site" evidence="3">
    <location>
        <position position="81"/>
    </location>
    <ligand>
        <name>Cu cation</name>
        <dbReference type="ChEBI" id="CHEBI:23378"/>
    </ligand>
</feature>
<feature type="binding site" evidence="3">
    <location>
        <position position="85"/>
    </location>
    <ligand>
        <name>Cu cation</name>
        <dbReference type="ChEBI" id="CHEBI:23378"/>
    </ligand>
</feature>
<keyword evidence="5" id="KW-1133">Transmembrane helix</keyword>
<evidence type="ECO:0000256" key="4">
    <source>
        <dbReference type="PIRSR" id="PIRSR603782-2"/>
    </source>
</evidence>